<accession>A0AAD2DIM3</accession>
<name>A0AAD2DIM3_9LAMI</name>
<keyword evidence="3" id="KW-1185">Reference proteome</keyword>
<proteinExistence type="predicted"/>
<evidence type="ECO:0000313" key="2">
    <source>
        <dbReference type="EMBL" id="CAI9755997.1"/>
    </source>
</evidence>
<dbReference type="EMBL" id="OU503037">
    <property type="protein sequence ID" value="CAI9755997.1"/>
    <property type="molecule type" value="Genomic_DNA"/>
</dbReference>
<feature type="compositionally biased region" description="Polar residues" evidence="1">
    <location>
        <begin position="37"/>
        <end position="49"/>
    </location>
</feature>
<reference evidence="2" key="1">
    <citation type="submission" date="2023-05" db="EMBL/GenBank/DDBJ databases">
        <authorList>
            <person name="Huff M."/>
        </authorList>
    </citation>
    <scope>NUCLEOTIDE SEQUENCE</scope>
</reference>
<protein>
    <submittedName>
        <fullName evidence="2">Uncharacterized protein</fullName>
    </submittedName>
</protein>
<evidence type="ECO:0000256" key="1">
    <source>
        <dbReference type="SAM" id="MobiDB-lite"/>
    </source>
</evidence>
<evidence type="ECO:0000313" key="3">
    <source>
        <dbReference type="Proteomes" id="UP000834106"/>
    </source>
</evidence>
<organism evidence="2 3">
    <name type="scientific">Fraxinus pennsylvanica</name>
    <dbReference type="NCBI Taxonomy" id="56036"/>
    <lineage>
        <taxon>Eukaryota</taxon>
        <taxon>Viridiplantae</taxon>
        <taxon>Streptophyta</taxon>
        <taxon>Embryophyta</taxon>
        <taxon>Tracheophyta</taxon>
        <taxon>Spermatophyta</taxon>
        <taxon>Magnoliopsida</taxon>
        <taxon>eudicotyledons</taxon>
        <taxon>Gunneridae</taxon>
        <taxon>Pentapetalae</taxon>
        <taxon>asterids</taxon>
        <taxon>lamiids</taxon>
        <taxon>Lamiales</taxon>
        <taxon>Oleaceae</taxon>
        <taxon>Oleeae</taxon>
        <taxon>Fraxinus</taxon>
    </lineage>
</organism>
<sequence length="243" mass="26342">MSPQKSGLLTRSAVQINAAVHENVEMTYSEKTEVRSSSKTRSFTHSTVNKTEKNPVAEANSGIEKNISTKCSKSKSSANKIVDPGYDLFENQKPVGSAIDAESSRSPAEDGESLVEKDGQIIKNVSKRVAKTVDAYLGEIATDVDLKVCSVMNPLKLSYAMTARNEGSPNAMTTDELSYATDELSYAVMDPLKLSYATDEQNVPNAMTTRNQIQADVSLVNRRRRFSISSCGALFTPSLLVSG</sequence>
<dbReference type="Proteomes" id="UP000834106">
    <property type="component" value="Chromosome 2"/>
</dbReference>
<dbReference type="AlphaFoldDB" id="A0AAD2DIM3"/>
<feature type="region of interest" description="Disordered" evidence="1">
    <location>
        <begin position="28"/>
        <end position="61"/>
    </location>
</feature>
<gene>
    <name evidence="2" type="ORF">FPE_LOCUS3427</name>
</gene>